<dbReference type="GO" id="GO:0006139">
    <property type="term" value="P:nucleobase-containing compound metabolic process"/>
    <property type="evidence" value="ECO:0007669"/>
    <property type="project" value="InterPro"/>
</dbReference>
<gene>
    <name evidence="2" type="ORF">SAMN05216580_2655</name>
</gene>
<protein>
    <submittedName>
        <fullName evidence="2">Helicase C-terminal domain-containing protein</fullName>
    </submittedName>
</protein>
<dbReference type="InterPro" id="IPR006555">
    <property type="entry name" value="ATP-dep_Helicase_C"/>
</dbReference>
<keyword evidence="2" id="KW-0347">Helicase</keyword>
<keyword evidence="3" id="KW-1185">Reference proteome</keyword>
<dbReference type="SUPFAM" id="SSF52540">
    <property type="entry name" value="P-loop containing nucleoside triphosphate hydrolases"/>
    <property type="match status" value="2"/>
</dbReference>
<dbReference type="STRING" id="1245526.SAMN05216580_2655"/>
<dbReference type="Gene3D" id="3.40.50.300">
    <property type="entry name" value="P-loop containing nucleotide triphosphate hydrolases"/>
    <property type="match status" value="2"/>
</dbReference>
<evidence type="ECO:0000313" key="3">
    <source>
        <dbReference type="Proteomes" id="UP000243063"/>
    </source>
</evidence>
<evidence type="ECO:0000313" key="2">
    <source>
        <dbReference type="EMBL" id="SDU37954.1"/>
    </source>
</evidence>
<dbReference type="SMART" id="SM00487">
    <property type="entry name" value="DEXDc"/>
    <property type="match status" value="1"/>
</dbReference>
<evidence type="ECO:0000259" key="1">
    <source>
        <dbReference type="PROSITE" id="PS51192"/>
    </source>
</evidence>
<dbReference type="GO" id="GO:0004386">
    <property type="term" value="F:helicase activity"/>
    <property type="evidence" value="ECO:0007669"/>
    <property type="project" value="UniProtKB-KW"/>
</dbReference>
<dbReference type="OrthoDB" id="366844at2"/>
<dbReference type="GO" id="GO:0005829">
    <property type="term" value="C:cytosol"/>
    <property type="evidence" value="ECO:0007669"/>
    <property type="project" value="TreeGrafter"/>
</dbReference>
<dbReference type="InterPro" id="IPR027417">
    <property type="entry name" value="P-loop_NTPase"/>
</dbReference>
<dbReference type="GO" id="GO:0003677">
    <property type="term" value="F:DNA binding"/>
    <property type="evidence" value="ECO:0007669"/>
    <property type="project" value="InterPro"/>
</dbReference>
<dbReference type="PANTHER" id="PTHR47396">
    <property type="entry name" value="TYPE I RESTRICTION ENZYME ECOKI R PROTEIN"/>
    <property type="match status" value="1"/>
</dbReference>
<dbReference type="InterPro" id="IPR014001">
    <property type="entry name" value="Helicase_ATP-bd"/>
</dbReference>
<keyword evidence="2" id="KW-0547">Nucleotide-binding</keyword>
<dbReference type="EMBL" id="LT629780">
    <property type="protein sequence ID" value="SDU37954.1"/>
    <property type="molecule type" value="Genomic_DNA"/>
</dbReference>
<feature type="domain" description="Helicase ATP-binding" evidence="1">
    <location>
        <begin position="46"/>
        <end position="190"/>
    </location>
</feature>
<dbReference type="Proteomes" id="UP000243063">
    <property type="component" value="Chromosome I"/>
</dbReference>
<keyword evidence="2" id="KW-0067">ATP-binding</keyword>
<reference evidence="3" key="1">
    <citation type="submission" date="2016-10" db="EMBL/GenBank/DDBJ databases">
        <authorList>
            <person name="Varghese N."/>
            <person name="Submissions S."/>
        </authorList>
    </citation>
    <scope>NUCLEOTIDE SEQUENCE [LARGE SCALE GENOMIC DNA]</scope>
    <source>
        <strain evidence="3">CCTCC 2012022</strain>
    </source>
</reference>
<dbReference type="AlphaFoldDB" id="A0A1H2I1S3"/>
<dbReference type="InterPro" id="IPR050742">
    <property type="entry name" value="Helicase_Restrict-Modif_Enz"/>
</dbReference>
<organism evidence="2 3">
    <name type="scientific">Geopseudomonas guangdongensis</name>
    <dbReference type="NCBI Taxonomy" id="1245526"/>
    <lineage>
        <taxon>Bacteria</taxon>
        <taxon>Pseudomonadati</taxon>
        <taxon>Pseudomonadota</taxon>
        <taxon>Gammaproteobacteria</taxon>
        <taxon>Pseudomonadales</taxon>
        <taxon>Pseudomonadaceae</taxon>
        <taxon>Geopseudomonas</taxon>
    </lineage>
</organism>
<name>A0A1H2I1S3_9GAMM</name>
<keyword evidence="2" id="KW-0378">Hydrolase</keyword>
<dbReference type="GO" id="GO:0005524">
    <property type="term" value="F:ATP binding"/>
    <property type="evidence" value="ECO:0007669"/>
    <property type="project" value="InterPro"/>
</dbReference>
<accession>A0A1H2I1S3</accession>
<dbReference type="PANTHER" id="PTHR47396:SF1">
    <property type="entry name" value="ATP-DEPENDENT HELICASE IRC3-RELATED"/>
    <property type="match status" value="1"/>
</dbReference>
<proteinExistence type="predicted"/>
<dbReference type="PROSITE" id="PS51192">
    <property type="entry name" value="HELICASE_ATP_BIND_1"/>
    <property type="match status" value="1"/>
</dbReference>
<dbReference type="SMART" id="SM00491">
    <property type="entry name" value="HELICc2"/>
    <property type="match status" value="1"/>
</dbReference>
<dbReference type="Pfam" id="PF13307">
    <property type="entry name" value="Helicase_C_2"/>
    <property type="match status" value="1"/>
</dbReference>
<dbReference type="InterPro" id="IPR006935">
    <property type="entry name" value="Helicase/UvrB_N"/>
</dbReference>
<dbReference type="GO" id="GO:0016818">
    <property type="term" value="F:hydrolase activity, acting on acid anhydrides, in phosphorus-containing anhydrides"/>
    <property type="evidence" value="ECO:0007669"/>
    <property type="project" value="InterPro"/>
</dbReference>
<dbReference type="RefSeq" id="WP_090215361.1">
    <property type="nucleotide sequence ID" value="NZ_LT629780.1"/>
</dbReference>
<sequence length="827" mass="91139">MFDFTSLTTKINSEAPDTLEELFSQLDRKATHITLRPAQTSALAKLDEQRDKRDIVIKLSTGSGKTVVGLVYAEMMRRRFKGEPVLYLCPTNQLVDQVIQSAQAIGVQAGAFPSNGLPYSALAGESVLVCTYDKLFNSRNVFETNTIRPSCIVLDDVHAGINRVRGCFTAKVPDQCFDQFRSMLQPLCEATDPATWRGIQSHSQDFRYEVPYWVWDNIHGEAAKILEQHKDDRELRFCWNNISRYLELARVCISGTGAEITLPLAAVEENAAYCSAKHRLFMSASIKDGSSFIADLDCDPEAFKRVIEPLEDEGAGERMMLATSLISPEAEKKDIAEVCKNLSLSVNVVVLTSSTSQAKIWVDSGATLAKAQDFDSALEELKTSVGNYVVFPQRFDGVDLPDDACRVLVIDGVPTGDRLSDKIDAARQKDSPEYDVNTVNRFEQALGRAVRSSADFAAVFLVGTDIAAFIGKRSVRDLLESRTLVQVDLGRDLTKLTPGTTLPAALKGMVQALIGRDNGWKDTHRKRVKAAQRVTRQGGVLTVHELLATAVRSSWVFAKARNFQAAVPILREAINNPNIHKVQKAELLYRIASYLHQFDSTASADAYRAAFNINSDFPRPQKIADKKFAKLSDQAVAVRDYFVRFAQPNAALARLDQIAAKLSFALDAEVIEQGLLELGEALGATATRPEKETGRGPDDLWLFDDIGFCLEAKSENKTSIHKTDAAQLTLSLQWCNDNVMMPEKGFIPIFVSNTSVADRAEDISFGPSLLTEQILFDLIVRLKKVVLCLSFDGPLFSDPAAIMKALNAEGLAGRQIATKLGKLSSPH</sequence>
<dbReference type="Pfam" id="PF04851">
    <property type="entry name" value="ResIII"/>
    <property type="match status" value="1"/>
</dbReference>